<dbReference type="InterPro" id="IPR008984">
    <property type="entry name" value="SMAD_FHA_dom_sf"/>
</dbReference>
<evidence type="ECO:0000313" key="3">
    <source>
        <dbReference type="EMBL" id="GAA4783212.1"/>
    </source>
</evidence>
<gene>
    <name evidence="3" type="ORF">GCM10023307_04820</name>
</gene>
<dbReference type="SUPFAM" id="SSF49879">
    <property type="entry name" value="SMAD/FHA domain"/>
    <property type="match status" value="2"/>
</dbReference>
<organism evidence="3 4">
    <name type="scientific">Lysobacter hankyongensis</name>
    <dbReference type="NCBI Taxonomy" id="1176535"/>
    <lineage>
        <taxon>Bacteria</taxon>
        <taxon>Pseudomonadati</taxon>
        <taxon>Pseudomonadota</taxon>
        <taxon>Gammaproteobacteria</taxon>
        <taxon>Lysobacterales</taxon>
        <taxon>Lysobacteraceae</taxon>
        <taxon>Lysobacter</taxon>
    </lineage>
</organism>
<protein>
    <recommendedName>
        <fullName evidence="2">FHA domain-containing protein</fullName>
    </recommendedName>
</protein>
<keyword evidence="4" id="KW-1185">Reference proteome</keyword>
<dbReference type="RefSeq" id="WP_345301673.1">
    <property type="nucleotide sequence ID" value="NZ_BAABJE010000001.1"/>
</dbReference>
<evidence type="ECO:0000259" key="2">
    <source>
        <dbReference type="PROSITE" id="PS50006"/>
    </source>
</evidence>
<reference evidence="4" key="1">
    <citation type="journal article" date="2019" name="Int. J. Syst. Evol. Microbiol.">
        <title>The Global Catalogue of Microorganisms (GCM) 10K type strain sequencing project: providing services to taxonomists for standard genome sequencing and annotation.</title>
        <authorList>
            <consortium name="The Broad Institute Genomics Platform"/>
            <consortium name="The Broad Institute Genome Sequencing Center for Infectious Disease"/>
            <person name="Wu L."/>
            <person name="Ma J."/>
        </authorList>
    </citation>
    <scope>NUCLEOTIDE SEQUENCE [LARGE SCALE GENOMIC DNA]</scope>
    <source>
        <strain evidence="4">JCM 18204</strain>
    </source>
</reference>
<name>A0ABP9AMQ8_9GAMM</name>
<comment type="caution">
    <text evidence="3">The sequence shown here is derived from an EMBL/GenBank/DDBJ whole genome shotgun (WGS) entry which is preliminary data.</text>
</comment>
<proteinExistence type="predicted"/>
<feature type="domain" description="FHA" evidence="2">
    <location>
        <begin position="141"/>
        <end position="190"/>
    </location>
</feature>
<dbReference type="SMART" id="SM00240">
    <property type="entry name" value="FHA"/>
    <property type="match status" value="2"/>
</dbReference>
<keyword evidence="1" id="KW-1133">Transmembrane helix</keyword>
<dbReference type="PROSITE" id="PS50006">
    <property type="entry name" value="FHA_DOMAIN"/>
    <property type="match status" value="1"/>
</dbReference>
<dbReference type="Proteomes" id="UP001499959">
    <property type="component" value="Unassembled WGS sequence"/>
</dbReference>
<dbReference type="EMBL" id="BAABJE010000001">
    <property type="protein sequence ID" value="GAA4783212.1"/>
    <property type="molecule type" value="Genomic_DNA"/>
</dbReference>
<feature type="transmembrane region" description="Helical" evidence="1">
    <location>
        <begin position="235"/>
        <end position="252"/>
    </location>
</feature>
<dbReference type="Pfam" id="PF00498">
    <property type="entry name" value="FHA"/>
    <property type="match status" value="2"/>
</dbReference>
<keyword evidence="1" id="KW-0812">Transmembrane</keyword>
<dbReference type="CDD" id="cd00060">
    <property type="entry name" value="FHA"/>
    <property type="match status" value="1"/>
</dbReference>
<dbReference type="PANTHER" id="PTHR23308">
    <property type="entry name" value="NUCLEAR INHIBITOR OF PROTEIN PHOSPHATASE-1"/>
    <property type="match status" value="1"/>
</dbReference>
<dbReference type="Gene3D" id="2.60.200.20">
    <property type="match status" value="2"/>
</dbReference>
<dbReference type="InterPro" id="IPR000253">
    <property type="entry name" value="FHA_dom"/>
</dbReference>
<evidence type="ECO:0000256" key="1">
    <source>
        <dbReference type="SAM" id="Phobius"/>
    </source>
</evidence>
<sequence length="253" mass="26131">MKLVFAAGEFPPTLLQQGVKRIGSAIDADIGLSGPDILPQHCELQVTPQGVRLKIAPGAVVTVNQRPVDGLIALRTGDQIAFGGVQASLLALDAPRPAGAAPSPDADDVGTTTVRAALPKYALRAQSGRILGRSYPLTGATIVGRAPDCQLRLEDTSLSRKHAKLIPTNEGVVIEDLGSTNGSFHNGKRVQRAVALPGDEIGFDTVRFQLLELGQDAIGGASSAPAGAGAGAPRWLWPVLALVVVAIVVAVLL</sequence>
<accession>A0ABP9AMQ8</accession>
<evidence type="ECO:0000313" key="4">
    <source>
        <dbReference type="Proteomes" id="UP001499959"/>
    </source>
</evidence>
<keyword evidence="1" id="KW-0472">Membrane</keyword>
<dbReference type="InterPro" id="IPR050923">
    <property type="entry name" value="Cell_Proc_Reg/RNA_Proc"/>
</dbReference>